<evidence type="ECO:0000313" key="1">
    <source>
        <dbReference type="EMBL" id="NMV40546.1"/>
    </source>
</evidence>
<reference evidence="1 2" key="1">
    <citation type="submission" date="2020-04" db="EMBL/GenBank/DDBJ databases">
        <title>Ralstonia insidiosa genome sequencing and assembly.</title>
        <authorList>
            <person name="Martins R.C.R."/>
            <person name="Perdigao-Neto L.V."/>
            <person name="Levin A.S.S."/>
            <person name="Costa S.F."/>
        </authorList>
    </citation>
    <scope>NUCLEOTIDE SEQUENCE [LARGE SCALE GENOMIC DNA]</scope>
    <source>
        <strain evidence="1 2">5047</strain>
    </source>
</reference>
<protein>
    <submittedName>
        <fullName evidence="1">Uncharacterized protein</fullName>
    </submittedName>
</protein>
<comment type="caution">
    <text evidence="1">The sequence shown here is derived from an EMBL/GenBank/DDBJ whole genome shotgun (WGS) entry which is preliminary data.</text>
</comment>
<dbReference type="RefSeq" id="WP_169341184.1">
    <property type="nucleotide sequence ID" value="NZ_JABBZM010000023.1"/>
</dbReference>
<dbReference type="AlphaFoldDB" id="A0A848P7F4"/>
<gene>
    <name evidence="1" type="ORF">HGR00_21790</name>
</gene>
<name>A0A848P7F4_9RALS</name>
<accession>A0A848P7F4</accession>
<organism evidence="1 2">
    <name type="scientific">Ralstonia insidiosa</name>
    <dbReference type="NCBI Taxonomy" id="190721"/>
    <lineage>
        <taxon>Bacteria</taxon>
        <taxon>Pseudomonadati</taxon>
        <taxon>Pseudomonadota</taxon>
        <taxon>Betaproteobacteria</taxon>
        <taxon>Burkholderiales</taxon>
        <taxon>Burkholderiaceae</taxon>
        <taxon>Ralstonia</taxon>
    </lineage>
</organism>
<dbReference type="EMBL" id="JABBZM010000023">
    <property type="protein sequence ID" value="NMV40546.1"/>
    <property type="molecule type" value="Genomic_DNA"/>
</dbReference>
<sequence>MPLHERVLIIEGRASQAALANIGAGLPEERPANSEVLFISFAYAEIPIGRTFSMVFPTSAPQSATRTHCQILAVTQQFAKPFHEIPHGWKTICLVKFEGDIPDVIASLPAVGGWHENRNTVSLCDEDTWSVKAG</sequence>
<proteinExistence type="predicted"/>
<dbReference type="Proteomes" id="UP000575469">
    <property type="component" value="Unassembled WGS sequence"/>
</dbReference>
<evidence type="ECO:0000313" key="2">
    <source>
        <dbReference type="Proteomes" id="UP000575469"/>
    </source>
</evidence>